<sequence length="59" mass="6425">MLVRRWQCSPSPTHSGLPVCRSNSVYSARKLSSGSLNSIRTGICRSLSVLLLRSFSSKG</sequence>
<accession>A0A1B6NTV1</accession>
<name>A0A1B6NTV1_9ZZZZ</name>
<protein>
    <submittedName>
        <fullName evidence="1">Uncharacterized protein</fullName>
    </submittedName>
</protein>
<dbReference type="AlphaFoldDB" id="A0A1B6NTV1"/>
<organism evidence="1">
    <name type="scientific">marine sediment metagenome</name>
    <dbReference type="NCBI Taxonomy" id="412755"/>
    <lineage>
        <taxon>unclassified sequences</taxon>
        <taxon>metagenomes</taxon>
        <taxon>ecological metagenomes</taxon>
    </lineage>
</organism>
<comment type="caution">
    <text evidence="1">The sequence shown here is derived from an EMBL/GenBank/DDBJ whole genome shotgun (WGS) entry which is preliminary data.</text>
</comment>
<evidence type="ECO:0000313" key="1">
    <source>
        <dbReference type="EMBL" id="KTF06906.1"/>
    </source>
</evidence>
<dbReference type="EMBL" id="AYSL01000869">
    <property type="protein sequence ID" value="KTF06906.1"/>
    <property type="molecule type" value="Genomic_DNA"/>
</dbReference>
<proteinExistence type="predicted"/>
<reference evidence="1" key="1">
    <citation type="submission" date="2013-11" db="EMBL/GenBank/DDBJ databases">
        <title>Microbial diversity, functional groups and degradation webs in Northern and Southern Mediterranean and Red Sea marine crude oil polluted sites.</title>
        <authorList>
            <person name="Daffonchio D."/>
            <person name="Mapelli F."/>
            <person name="Ferrer M."/>
            <person name="Richter M."/>
            <person name="Cherif A."/>
            <person name="Malkawi H.I."/>
            <person name="Yakimov M.M."/>
            <person name="Abdel-Fattah Y.R."/>
            <person name="Blaghen M."/>
            <person name="Golyshin P.N."/>
            <person name="Kalogerakis N."/>
            <person name="Boon N."/>
            <person name="Magagnini M."/>
            <person name="Fava F."/>
        </authorList>
    </citation>
    <scope>NUCLEOTIDE SEQUENCE</scope>
</reference>
<gene>
    <name evidence="1" type="ORF">MGSAQ_001597</name>
</gene>